<keyword evidence="4" id="KW-0658">Purine biosynthesis</keyword>
<evidence type="ECO:0000256" key="6">
    <source>
        <dbReference type="ARBA" id="ARBA00041324"/>
    </source>
</evidence>
<dbReference type="SUPFAM" id="SSF53328">
    <property type="entry name" value="Formyltransferase"/>
    <property type="match status" value="1"/>
</dbReference>
<dbReference type="OrthoDB" id="9802815at2"/>
<evidence type="ECO:0000256" key="1">
    <source>
        <dbReference type="ARBA" id="ARBA00005054"/>
    </source>
</evidence>
<dbReference type="InterPro" id="IPR036477">
    <property type="entry name" value="Formyl_transf_N_sf"/>
</dbReference>
<dbReference type="Gene3D" id="3.40.50.170">
    <property type="entry name" value="Formyl transferase, N-terminal domain"/>
    <property type="match status" value="1"/>
</dbReference>
<comment type="catalytic activity">
    <reaction evidence="8">
        <text>N(1)-(5-phospho-beta-D-ribosyl)glycinamide + (6R)-10-formyltetrahydrofolate = N(2)-formyl-N(1)-(5-phospho-beta-D-ribosyl)glycinamide + (6S)-5,6,7,8-tetrahydrofolate + H(+)</text>
        <dbReference type="Rhea" id="RHEA:15053"/>
        <dbReference type="ChEBI" id="CHEBI:15378"/>
        <dbReference type="ChEBI" id="CHEBI:57453"/>
        <dbReference type="ChEBI" id="CHEBI:143788"/>
        <dbReference type="ChEBI" id="CHEBI:147286"/>
        <dbReference type="ChEBI" id="CHEBI:195366"/>
        <dbReference type="EC" id="2.1.2.2"/>
    </reaction>
</comment>
<evidence type="ECO:0000256" key="2">
    <source>
        <dbReference type="ARBA" id="ARBA00012254"/>
    </source>
</evidence>
<dbReference type="STRING" id="1073574.GOARA_013_00460"/>
<keyword evidence="12" id="KW-1185">Reference proteome</keyword>
<comment type="pathway">
    <text evidence="1">Purine metabolism; IMP biosynthesis via de novo pathway; N(2)-formyl-N(1)-(5-phospho-D-ribosyl)glycinamide from N(1)-(5-phospho-D-ribosyl)glycinamide (10-formyl THF route): step 1/1.</text>
</comment>
<dbReference type="PROSITE" id="PS00373">
    <property type="entry name" value="GART"/>
    <property type="match status" value="1"/>
</dbReference>
<dbReference type="EC" id="2.1.2.2" evidence="2"/>
<accession>G7GYC7</accession>
<dbReference type="PANTHER" id="PTHR43369:SF2">
    <property type="entry name" value="PHOSPHORIBOSYLGLYCINAMIDE FORMYLTRANSFERASE"/>
    <property type="match status" value="1"/>
</dbReference>
<dbReference type="AlphaFoldDB" id="G7GYC7"/>
<dbReference type="Proteomes" id="UP000035088">
    <property type="component" value="Unassembled WGS sequence"/>
</dbReference>
<dbReference type="GO" id="GO:0005829">
    <property type="term" value="C:cytosol"/>
    <property type="evidence" value="ECO:0007669"/>
    <property type="project" value="TreeGrafter"/>
</dbReference>
<sequence length="290" mass="32631">MAPRSDDGVGRLKVALMRGDDFHNLYLERLLASELQLVCTVEEPGSAQRHAIWRRRRWVDAAAAEYHRIRRGVFGKNRYRRRYFDPRHDGFPTVQRPTPLVVGDINDQRVGAAVEASGADLCVITCTTRLSSETIRAIGVPIVNIHGGHLPDYRGCHCFFTAIGDQRFDAVGSTIHFVDVGLDTGDVIDAVRPVIRHTDDPERLYSRAERLAAQRLVGHLLALESGVELPRSPQEFRGRLVLRRHRGPIDDVRFWLRRKTGSLVIPDIPGPAPQHPWESDETSSPPPRIA</sequence>
<feature type="region of interest" description="Disordered" evidence="9">
    <location>
        <begin position="266"/>
        <end position="290"/>
    </location>
</feature>
<evidence type="ECO:0000256" key="5">
    <source>
        <dbReference type="ARBA" id="ARBA00038440"/>
    </source>
</evidence>
<proteinExistence type="inferred from homology"/>
<organism evidence="11 12">
    <name type="scientific">Gordonia araii NBRC 100433</name>
    <dbReference type="NCBI Taxonomy" id="1073574"/>
    <lineage>
        <taxon>Bacteria</taxon>
        <taxon>Bacillati</taxon>
        <taxon>Actinomycetota</taxon>
        <taxon>Actinomycetes</taxon>
        <taxon>Mycobacteriales</taxon>
        <taxon>Gordoniaceae</taxon>
        <taxon>Gordonia</taxon>
    </lineage>
</organism>
<evidence type="ECO:0000256" key="8">
    <source>
        <dbReference type="ARBA" id="ARBA00047664"/>
    </source>
</evidence>
<evidence type="ECO:0000256" key="9">
    <source>
        <dbReference type="SAM" id="MobiDB-lite"/>
    </source>
</evidence>
<dbReference type="EMBL" id="BAEE01000013">
    <property type="protein sequence ID" value="GAB08602.1"/>
    <property type="molecule type" value="Genomic_DNA"/>
</dbReference>
<dbReference type="InterPro" id="IPR002376">
    <property type="entry name" value="Formyl_transf_N"/>
</dbReference>
<comment type="caution">
    <text evidence="11">The sequence shown here is derived from an EMBL/GenBank/DDBJ whole genome shotgun (WGS) entry which is preliminary data.</text>
</comment>
<dbReference type="GO" id="GO:0006189">
    <property type="term" value="P:'de novo' IMP biosynthetic process"/>
    <property type="evidence" value="ECO:0007669"/>
    <property type="project" value="TreeGrafter"/>
</dbReference>
<name>G7GYC7_9ACTN</name>
<evidence type="ECO:0000256" key="3">
    <source>
        <dbReference type="ARBA" id="ARBA00022679"/>
    </source>
</evidence>
<evidence type="ECO:0000313" key="11">
    <source>
        <dbReference type="EMBL" id="GAB08602.1"/>
    </source>
</evidence>
<dbReference type="PANTHER" id="PTHR43369">
    <property type="entry name" value="PHOSPHORIBOSYLGLYCINAMIDE FORMYLTRANSFERASE"/>
    <property type="match status" value="1"/>
</dbReference>
<evidence type="ECO:0000256" key="4">
    <source>
        <dbReference type="ARBA" id="ARBA00022755"/>
    </source>
</evidence>
<feature type="domain" description="Formyl transferase N-terminal" evidence="10">
    <location>
        <begin position="107"/>
        <end position="217"/>
    </location>
</feature>
<evidence type="ECO:0000313" key="12">
    <source>
        <dbReference type="Proteomes" id="UP000035088"/>
    </source>
</evidence>
<comment type="similarity">
    <text evidence="5">Belongs to the GART family.</text>
</comment>
<gene>
    <name evidence="11" type="primary">fmt</name>
    <name evidence="11" type="ORF">GOARA_013_00460</name>
</gene>
<dbReference type="Pfam" id="PF00551">
    <property type="entry name" value="Formyl_trans_N"/>
    <property type="match status" value="1"/>
</dbReference>
<keyword evidence="3 11" id="KW-0808">Transferase</keyword>
<dbReference type="InterPro" id="IPR001555">
    <property type="entry name" value="GART_AS"/>
</dbReference>
<reference evidence="11 12" key="1">
    <citation type="submission" date="2011-11" db="EMBL/GenBank/DDBJ databases">
        <title>Whole genome shotgun sequence of Gordonia araii NBRC 100433.</title>
        <authorList>
            <person name="Yoshida Y."/>
            <person name="Hosoyama A."/>
            <person name="Tsuchikane K."/>
            <person name="Katsumata H."/>
            <person name="Yamazaki S."/>
            <person name="Fujita N."/>
        </authorList>
    </citation>
    <scope>NUCLEOTIDE SEQUENCE [LARGE SCALE GENOMIC DNA]</scope>
    <source>
        <strain evidence="11 12">NBRC 100433</strain>
    </source>
</reference>
<protein>
    <recommendedName>
        <fullName evidence="2">phosphoribosylglycinamide formyltransferase 1</fullName>
        <ecNumber evidence="2">2.1.2.2</ecNumber>
    </recommendedName>
    <alternativeName>
        <fullName evidence="7">5'-phosphoribosylglycinamide transformylase</fullName>
    </alternativeName>
    <alternativeName>
        <fullName evidence="6">GAR transformylase</fullName>
    </alternativeName>
</protein>
<evidence type="ECO:0000259" key="10">
    <source>
        <dbReference type="Pfam" id="PF00551"/>
    </source>
</evidence>
<evidence type="ECO:0000256" key="7">
    <source>
        <dbReference type="ARBA" id="ARBA00041682"/>
    </source>
</evidence>
<dbReference type="GO" id="GO:0004644">
    <property type="term" value="F:phosphoribosylglycinamide formyltransferase activity"/>
    <property type="evidence" value="ECO:0007669"/>
    <property type="project" value="UniProtKB-EC"/>
</dbReference>